<accession>A0A4Z2GZD5</accession>
<reference evidence="1 2" key="1">
    <citation type="submission" date="2019-03" db="EMBL/GenBank/DDBJ databases">
        <title>First draft genome of Liparis tanakae, snailfish: a comprehensive survey of snailfish specific genes.</title>
        <authorList>
            <person name="Kim W."/>
            <person name="Song I."/>
            <person name="Jeong J.-H."/>
            <person name="Kim D."/>
            <person name="Kim S."/>
            <person name="Ryu S."/>
            <person name="Song J.Y."/>
            <person name="Lee S.K."/>
        </authorList>
    </citation>
    <scope>NUCLEOTIDE SEQUENCE [LARGE SCALE GENOMIC DNA]</scope>
    <source>
        <tissue evidence="1">Muscle</tissue>
    </source>
</reference>
<dbReference type="Proteomes" id="UP000314294">
    <property type="component" value="Unassembled WGS sequence"/>
</dbReference>
<sequence>MVLLKLHCDVTEATLFAFAAMVRGGRGGGSLTRFVQRDGGGHFVHGEAVAVAGRGARGTEALLVRSVRAPRAPGAERAAALRAAAVHRLHQEPLDPLAQLDDVGRDGPGLAARRRREHVFV</sequence>
<dbReference type="AlphaFoldDB" id="A0A4Z2GZD5"/>
<gene>
    <name evidence="1" type="ORF">EYF80_030896</name>
</gene>
<dbReference type="EMBL" id="SRLO01000368">
    <property type="protein sequence ID" value="TNN58886.1"/>
    <property type="molecule type" value="Genomic_DNA"/>
</dbReference>
<protein>
    <submittedName>
        <fullName evidence="1">Uncharacterized protein</fullName>
    </submittedName>
</protein>
<proteinExistence type="predicted"/>
<comment type="caution">
    <text evidence="1">The sequence shown here is derived from an EMBL/GenBank/DDBJ whole genome shotgun (WGS) entry which is preliminary data.</text>
</comment>
<keyword evidence="2" id="KW-1185">Reference proteome</keyword>
<evidence type="ECO:0000313" key="2">
    <source>
        <dbReference type="Proteomes" id="UP000314294"/>
    </source>
</evidence>
<organism evidence="1 2">
    <name type="scientific">Liparis tanakae</name>
    <name type="common">Tanaka's snailfish</name>
    <dbReference type="NCBI Taxonomy" id="230148"/>
    <lineage>
        <taxon>Eukaryota</taxon>
        <taxon>Metazoa</taxon>
        <taxon>Chordata</taxon>
        <taxon>Craniata</taxon>
        <taxon>Vertebrata</taxon>
        <taxon>Euteleostomi</taxon>
        <taxon>Actinopterygii</taxon>
        <taxon>Neopterygii</taxon>
        <taxon>Teleostei</taxon>
        <taxon>Neoteleostei</taxon>
        <taxon>Acanthomorphata</taxon>
        <taxon>Eupercaria</taxon>
        <taxon>Perciformes</taxon>
        <taxon>Cottioidei</taxon>
        <taxon>Cottales</taxon>
        <taxon>Liparidae</taxon>
        <taxon>Liparis</taxon>
    </lineage>
</organism>
<name>A0A4Z2GZD5_9TELE</name>
<evidence type="ECO:0000313" key="1">
    <source>
        <dbReference type="EMBL" id="TNN58886.1"/>
    </source>
</evidence>